<name>A0AA38U093_9ASTR</name>
<feature type="region of interest" description="Disordered" evidence="1">
    <location>
        <begin position="1"/>
        <end position="26"/>
    </location>
</feature>
<dbReference type="AlphaFoldDB" id="A0AA38U093"/>
<organism evidence="2 3">
    <name type="scientific">Centaurea solstitialis</name>
    <name type="common">yellow star-thistle</name>
    <dbReference type="NCBI Taxonomy" id="347529"/>
    <lineage>
        <taxon>Eukaryota</taxon>
        <taxon>Viridiplantae</taxon>
        <taxon>Streptophyta</taxon>
        <taxon>Embryophyta</taxon>
        <taxon>Tracheophyta</taxon>
        <taxon>Spermatophyta</taxon>
        <taxon>Magnoliopsida</taxon>
        <taxon>eudicotyledons</taxon>
        <taxon>Gunneridae</taxon>
        <taxon>Pentapetalae</taxon>
        <taxon>asterids</taxon>
        <taxon>campanulids</taxon>
        <taxon>Asterales</taxon>
        <taxon>Asteraceae</taxon>
        <taxon>Carduoideae</taxon>
        <taxon>Cardueae</taxon>
        <taxon>Centaureinae</taxon>
        <taxon>Centaurea</taxon>
    </lineage>
</organism>
<protein>
    <submittedName>
        <fullName evidence="2">Uncharacterized protein</fullName>
    </submittedName>
</protein>
<evidence type="ECO:0000256" key="1">
    <source>
        <dbReference type="SAM" id="MobiDB-lite"/>
    </source>
</evidence>
<accession>A0AA38U093</accession>
<evidence type="ECO:0000313" key="3">
    <source>
        <dbReference type="Proteomes" id="UP001172457"/>
    </source>
</evidence>
<evidence type="ECO:0000313" key="2">
    <source>
        <dbReference type="EMBL" id="KAJ9560063.1"/>
    </source>
</evidence>
<dbReference type="Proteomes" id="UP001172457">
    <property type="component" value="Chromosome 2"/>
</dbReference>
<feature type="compositionally biased region" description="Basic and acidic residues" evidence="1">
    <location>
        <begin position="1"/>
        <end position="17"/>
    </location>
</feature>
<keyword evidence="3" id="KW-1185">Reference proteome</keyword>
<dbReference type="EMBL" id="JARYMX010000002">
    <property type="protein sequence ID" value="KAJ9560063.1"/>
    <property type="molecule type" value="Genomic_DNA"/>
</dbReference>
<reference evidence="2" key="1">
    <citation type="submission" date="2023-03" db="EMBL/GenBank/DDBJ databases">
        <title>Chromosome-scale reference genome and RAD-based genetic map of yellow starthistle (Centaurea solstitialis) reveal putative structural variation and QTLs associated with invader traits.</title>
        <authorList>
            <person name="Reatini B."/>
            <person name="Cang F.A."/>
            <person name="Jiang Q."/>
            <person name="Mckibben M.T.W."/>
            <person name="Barker M.S."/>
            <person name="Rieseberg L.H."/>
            <person name="Dlugosch K.M."/>
        </authorList>
    </citation>
    <scope>NUCLEOTIDE SEQUENCE</scope>
    <source>
        <strain evidence="2">CAN-66</strain>
        <tissue evidence="2">Leaf</tissue>
    </source>
</reference>
<gene>
    <name evidence="2" type="ORF">OSB04_005223</name>
</gene>
<proteinExistence type="predicted"/>
<comment type="caution">
    <text evidence="2">The sequence shown here is derived from an EMBL/GenBank/DDBJ whole genome shotgun (WGS) entry which is preliminary data.</text>
</comment>
<sequence length="110" mass="12536">MQNQKQEKGKGVEEWSSRKQRRRLVGERDRCSEEKGFFLFGCGVRISADVLKPGNWMTRLGMIILFKKQKFETLIMGCVATKSADAKANRLSRWTTTGIVALRDAKLKAI</sequence>